<dbReference type="OrthoDB" id="676979at2759"/>
<evidence type="ECO:0000259" key="2">
    <source>
        <dbReference type="Pfam" id="PF07744"/>
    </source>
</evidence>
<reference evidence="3 4" key="1">
    <citation type="journal article" date="2020" name="Nat. Food">
        <title>A phased Vanilla planifolia genome enables genetic improvement of flavour and production.</title>
        <authorList>
            <person name="Hasing T."/>
            <person name="Tang H."/>
            <person name="Brym M."/>
            <person name="Khazi F."/>
            <person name="Huang T."/>
            <person name="Chambers A.H."/>
        </authorList>
    </citation>
    <scope>NUCLEOTIDE SEQUENCE [LARGE SCALE GENOMIC DNA]</scope>
    <source>
        <tissue evidence="3">Leaf</tissue>
    </source>
</reference>
<feature type="region of interest" description="Disordered" evidence="1">
    <location>
        <begin position="619"/>
        <end position="652"/>
    </location>
</feature>
<feature type="compositionally biased region" description="Basic and acidic residues" evidence="1">
    <location>
        <begin position="973"/>
        <end position="990"/>
    </location>
</feature>
<organism evidence="3 4">
    <name type="scientific">Vanilla planifolia</name>
    <name type="common">Vanilla</name>
    <dbReference type="NCBI Taxonomy" id="51239"/>
    <lineage>
        <taxon>Eukaryota</taxon>
        <taxon>Viridiplantae</taxon>
        <taxon>Streptophyta</taxon>
        <taxon>Embryophyta</taxon>
        <taxon>Tracheophyta</taxon>
        <taxon>Spermatophyta</taxon>
        <taxon>Magnoliopsida</taxon>
        <taxon>Liliopsida</taxon>
        <taxon>Asparagales</taxon>
        <taxon>Orchidaceae</taxon>
        <taxon>Vanilloideae</taxon>
        <taxon>Vanilleae</taxon>
        <taxon>Vanilla</taxon>
    </lineage>
</organism>
<accession>A0A835QU31</accession>
<feature type="compositionally biased region" description="Low complexity" evidence="1">
    <location>
        <begin position="904"/>
        <end position="938"/>
    </location>
</feature>
<dbReference type="PANTHER" id="PTHR11477">
    <property type="entry name" value="TRANSCRIPTION FACTOR S-II ZINC FINGER DOMAIN-CONTAINING PROTEIN"/>
    <property type="match status" value="1"/>
</dbReference>
<dbReference type="Proteomes" id="UP000636800">
    <property type="component" value="Chromosome 5"/>
</dbReference>
<feature type="region of interest" description="Disordered" evidence="1">
    <location>
        <begin position="664"/>
        <end position="683"/>
    </location>
</feature>
<dbReference type="EMBL" id="JADCNL010000005">
    <property type="protein sequence ID" value="KAG0479661.1"/>
    <property type="molecule type" value="Genomic_DNA"/>
</dbReference>
<comment type="caution">
    <text evidence="3">The sequence shown here is derived from an EMBL/GenBank/DDBJ whole genome shotgun (WGS) entry which is preliminary data.</text>
</comment>
<protein>
    <recommendedName>
        <fullName evidence="2">Spen paralogue and orthologue SPOC C-terminal domain-containing protein</fullName>
    </recommendedName>
</protein>
<dbReference type="Pfam" id="PF07744">
    <property type="entry name" value="SPOC"/>
    <property type="match status" value="1"/>
</dbReference>
<sequence>MNLNSGYHVGIPSVNYGNRQFFDKDNFAAGKQANFESSNEVLVNNPRPPCFQQEEPSLFHESYKVESSKLLNLDQVGLVSQSDKSILKSEYDRELLSTYFYAKNKELGGLDIPQLPLVLETSSCKETYVNLTSNAYVNNEYETMHLGKQNLLTSECEIHAVVKSGLSVNASISDERVTKIGDGLSPNMHAQSKPITGGLNPAISEKIWDGSLKLNTSSTVSTVAFFKSGEKLQDLNWPDHVEIKGKVRLQAFEKFIQELPRSRNRALMVISLCGKVESSGAGLEGMMEIAKGYQESEKVGFAQITPGFDLYVCPRSDIIITILAKYGFFKGMTAVEEDQSSLIGCVVWRRSQPSSNPASKSSEEKKNSNQVKSDGLSIQGMNSTAMEACELKKKQVKASATDQELALDLPASESGSSISPTDVTESKLTTSTKNLDEPSVSYYGSVQTVPTSIAYSSLLVPAQQNTSLWSSLNLLQESMKQAGIPLAHYLGTDKSVVVSDSSMTSVLPNQSAALSFDGNSYSSNASENHGKFVSCPVSGPRPLIPVDSSNFQFQPQLIQMARSNLGNGNTGKDSTRDGEQNELLSSFQSTSSVLPGLLSLPAELLQNLVQFNSNFYNLRDGENGNDSKCSGEERKTLPSSRAENPVLPASPPPAELLQRLIRSGKNVPNSEEGNIANDFTFRRSQNKTLPTFQESKHVLPRPPPLPAELQKRLIQSNKNVPKPLNERIQETEVHFLHQLVTRGPADNLEIRSSSLPQRQKTCGGSNDDDDLPEFDFDSACGLSALTGLKERAKPLRFHSKLSTTSEPLSLTDHLEEFSPERPPIQASKLTRRSRCMDRAMELGGELRHGIGSSSKSRWDNDDDDDMPEWCPPDAELPEQPLLSTRPGLRSQRSLSNPATTASPSFRSLQSRDLQQRSQRGLLGACPNPTTDAPAAATPQSRLATKAVRSGFKRRPEPPFASHERKTSRSPTTRFDRRRSPYDFDKRQRRR</sequence>
<feature type="compositionally biased region" description="Polar residues" evidence="1">
    <location>
        <begin position="890"/>
        <end position="903"/>
    </location>
</feature>
<dbReference type="InterPro" id="IPR012921">
    <property type="entry name" value="SPOC_C"/>
</dbReference>
<dbReference type="GO" id="GO:0006351">
    <property type="term" value="P:DNA-templated transcription"/>
    <property type="evidence" value="ECO:0007669"/>
    <property type="project" value="TreeGrafter"/>
</dbReference>
<proteinExistence type="predicted"/>
<feature type="compositionally biased region" description="Basic and acidic residues" evidence="1">
    <location>
        <begin position="953"/>
        <end position="966"/>
    </location>
</feature>
<dbReference type="GO" id="GO:0005634">
    <property type="term" value="C:nucleus"/>
    <property type="evidence" value="ECO:0007669"/>
    <property type="project" value="TreeGrafter"/>
</dbReference>
<gene>
    <name evidence="3" type="ORF">HPP92_010519</name>
</gene>
<dbReference type="CDD" id="cd21538">
    <property type="entry name" value="SPOC_TFIIS"/>
    <property type="match status" value="1"/>
</dbReference>
<name>A0A835QU31_VANPL</name>
<feature type="compositionally biased region" description="Basic and acidic residues" evidence="1">
    <location>
        <begin position="834"/>
        <end position="848"/>
    </location>
</feature>
<feature type="region of interest" description="Disordered" evidence="1">
    <location>
        <begin position="812"/>
        <end position="990"/>
    </location>
</feature>
<keyword evidence="4" id="KW-1185">Reference proteome</keyword>
<evidence type="ECO:0000313" key="3">
    <source>
        <dbReference type="EMBL" id="KAG0479661.1"/>
    </source>
</evidence>
<feature type="region of interest" description="Disordered" evidence="1">
    <location>
        <begin position="409"/>
        <end position="434"/>
    </location>
</feature>
<dbReference type="AlphaFoldDB" id="A0A835QU31"/>
<feature type="domain" description="Spen paralogue and orthologue SPOC C-terminal" evidence="2">
    <location>
        <begin position="204"/>
        <end position="349"/>
    </location>
</feature>
<dbReference type="PANTHER" id="PTHR11477:SF37">
    <property type="entry name" value="SPEN PARALOGUE AND ORTHOLOGUE SPOC C-TERMINAL DOMAIN-CONTAINING PROTEIN"/>
    <property type="match status" value="1"/>
</dbReference>
<evidence type="ECO:0000313" key="4">
    <source>
        <dbReference type="Proteomes" id="UP000636800"/>
    </source>
</evidence>
<feature type="compositionally biased region" description="Polar residues" evidence="1">
    <location>
        <begin position="413"/>
        <end position="433"/>
    </location>
</feature>
<evidence type="ECO:0000256" key="1">
    <source>
        <dbReference type="SAM" id="MobiDB-lite"/>
    </source>
</evidence>
<feature type="region of interest" description="Disordered" evidence="1">
    <location>
        <begin position="354"/>
        <end position="376"/>
    </location>
</feature>